<dbReference type="CDD" id="cd07333">
    <property type="entry name" value="M48C_bepA_like"/>
    <property type="match status" value="1"/>
</dbReference>
<dbReference type="Proteomes" id="UP000199256">
    <property type="component" value="Unassembled WGS sequence"/>
</dbReference>
<dbReference type="InterPro" id="IPR051156">
    <property type="entry name" value="Mito/Outer_Membr_Metalloprot"/>
</dbReference>
<dbReference type="STRING" id="1396821.SAMN05444515_102229"/>
<dbReference type="PANTHER" id="PTHR22726">
    <property type="entry name" value="METALLOENDOPEPTIDASE OMA1"/>
    <property type="match status" value="1"/>
</dbReference>
<evidence type="ECO:0000256" key="6">
    <source>
        <dbReference type="ARBA" id="ARBA00023049"/>
    </source>
</evidence>
<dbReference type="InterPro" id="IPR011990">
    <property type="entry name" value="TPR-like_helical_dom_sf"/>
</dbReference>
<keyword evidence="3" id="KW-0479">Metal-binding</keyword>
<dbReference type="GO" id="GO:0046872">
    <property type="term" value="F:metal ion binding"/>
    <property type="evidence" value="ECO:0007669"/>
    <property type="project" value="UniProtKB-KW"/>
</dbReference>
<dbReference type="RefSeq" id="WP_177169826.1">
    <property type="nucleotide sequence ID" value="NZ_FOAA01000002.1"/>
</dbReference>
<keyword evidence="9" id="KW-1185">Reference proteome</keyword>
<comment type="cofactor">
    <cofactor evidence="1">
        <name>Zn(2+)</name>
        <dbReference type="ChEBI" id="CHEBI:29105"/>
    </cofactor>
</comment>
<dbReference type="AlphaFoldDB" id="A0A1H7HPU3"/>
<evidence type="ECO:0000256" key="5">
    <source>
        <dbReference type="ARBA" id="ARBA00022833"/>
    </source>
</evidence>
<dbReference type="PANTHER" id="PTHR22726:SF1">
    <property type="entry name" value="METALLOENDOPEPTIDASE OMA1, MITOCHONDRIAL"/>
    <property type="match status" value="1"/>
</dbReference>
<evidence type="ECO:0000256" key="2">
    <source>
        <dbReference type="ARBA" id="ARBA00022670"/>
    </source>
</evidence>
<dbReference type="EMBL" id="FOAA01000002">
    <property type="protein sequence ID" value="SEK52208.1"/>
    <property type="molecule type" value="Genomic_DNA"/>
</dbReference>
<reference evidence="9" key="1">
    <citation type="submission" date="2016-10" db="EMBL/GenBank/DDBJ databases">
        <authorList>
            <person name="Varghese N."/>
            <person name="Submissions S."/>
        </authorList>
    </citation>
    <scope>NUCLEOTIDE SEQUENCE [LARGE SCALE GENOMIC DNA]</scope>
    <source>
        <strain evidence="9">DSM 241</strain>
    </source>
</reference>
<evidence type="ECO:0000256" key="3">
    <source>
        <dbReference type="ARBA" id="ARBA00022723"/>
    </source>
</evidence>
<dbReference type="Gene3D" id="3.30.2010.10">
    <property type="entry name" value="Metalloproteases ('zincins'), catalytic domain"/>
    <property type="match status" value="1"/>
</dbReference>
<evidence type="ECO:0000256" key="4">
    <source>
        <dbReference type="ARBA" id="ARBA00022801"/>
    </source>
</evidence>
<evidence type="ECO:0000259" key="7">
    <source>
        <dbReference type="Pfam" id="PF01435"/>
    </source>
</evidence>
<keyword evidence="6" id="KW-0482">Metalloprotease</keyword>
<proteinExistence type="predicted"/>
<dbReference type="InterPro" id="IPR001915">
    <property type="entry name" value="Peptidase_M48"/>
</dbReference>
<accession>A0A1H7HPU3</accession>
<dbReference type="Pfam" id="PF01435">
    <property type="entry name" value="Peptidase_M48"/>
    <property type="match status" value="1"/>
</dbReference>
<feature type="domain" description="Peptidase M48" evidence="7">
    <location>
        <begin position="106"/>
        <end position="288"/>
    </location>
</feature>
<evidence type="ECO:0000256" key="1">
    <source>
        <dbReference type="ARBA" id="ARBA00001947"/>
    </source>
</evidence>
<keyword evidence="4" id="KW-0378">Hydrolase</keyword>
<keyword evidence="5" id="KW-0862">Zinc</keyword>
<protein>
    <submittedName>
        <fullName evidence="8">Putative Zn-dependent protease, contains TPR repeats</fullName>
    </submittedName>
</protein>
<organism evidence="8 9">
    <name type="scientific">Ectothiorhodospira marina</name>
    <dbReference type="NCBI Taxonomy" id="1396821"/>
    <lineage>
        <taxon>Bacteria</taxon>
        <taxon>Pseudomonadati</taxon>
        <taxon>Pseudomonadota</taxon>
        <taxon>Gammaproteobacteria</taxon>
        <taxon>Chromatiales</taxon>
        <taxon>Ectothiorhodospiraceae</taxon>
        <taxon>Ectothiorhodospira</taxon>
    </lineage>
</organism>
<dbReference type="GO" id="GO:0016020">
    <property type="term" value="C:membrane"/>
    <property type="evidence" value="ECO:0007669"/>
    <property type="project" value="TreeGrafter"/>
</dbReference>
<sequence>MGKPKFHGRLFVVPGTGQVGNTTRGATPSRRERVAPASRLWARLITALLCLTLLWPVHAPAQVSLPEIGDPSSAMLSPSQEQQLGRSLLREVRRNLPLSEDPQLLGYVEAVGQRLVSSAPDGHPNFTFLVVEDDGINAFAMPGGIVGVNTGLIEATRNEAELAAVLAHEIAHVTQRHIARAYAGSTRIDLAAGLAILAGIIASAYVPELGQAAIVGGMAGSAQARINFTRANEQEADRIGISILAATDFDPQAMPTFFERLMQLSGGLAEAVPEYLRTHPVTSSRISDSRVRANQYEGEYRSDSQEFRLIRTRIQALKDPARMMDLHERRTDSEAPSPEQLYGYALARNERGQRNQALATLDRIDTADNESLALYVELGRAEIHMEGRNPDHAEALHILERLHDIYPGYLPVAQTYAKALLDAGHHDQAIQVLDRLLEADHPPPELLRLRADAATRANRQAISHESMAEYYFHHGQYREAVRQLDRALTAPDLTPHLEARIRSKRDIAIRFTED</sequence>
<dbReference type="Gene3D" id="1.25.40.10">
    <property type="entry name" value="Tetratricopeptide repeat domain"/>
    <property type="match status" value="1"/>
</dbReference>
<dbReference type="Pfam" id="PF14559">
    <property type="entry name" value="TPR_19"/>
    <property type="match status" value="1"/>
</dbReference>
<name>A0A1H7HPU3_9GAMM</name>
<dbReference type="GO" id="GO:0004222">
    <property type="term" value="F:metalloendopeptidase activity"/>
    <property type="evidence" value="ECO:0007669"/>
    <property type="project" value="InterPro"/>
</dbReference>
<evidence type="ECO:0000313" key="9">
    <source>
        <dbReference type="Proteomes" id="UP000199256"/>
    </source>
</evidence>
<dbReference type="GO" id="GO:0051603">
    <property type="term" value="P:proteolysis involved in protein catabolic process"/>
    <property type="evidence" value="ECO:0007669"/>
    <property type="project" value="TreeGrafter"/>
</dbReference>
<keyword evidence="2 8" id="KW-0645">Protease</keyword>
<evidence type="ECO:0000313" key="8">
    <source>
        <dbReference type="EMBL" id="SEK52208.1"/>
    </source>
</evidence>
<gene>
    <name evidence="8" type="ORF">SAMN05444515_102229</name>
</gene>
<dbReference type="SUPFAM" id="SSF48452">
    <property type="entry name" value="TPR-like"/>
    <property type="match status" value="1"/>
</dbReference>